<evidence type="ECO:0000313" key="1">
    <source>
        <dbReference type="EMBL" id="EYC28484.1"/>
    </source>
</evidence>
<dbReference type="AlphaFoldDB" id="A0A016VLK9"/>
<name>A0A016VLK9_9BILA</name>
<protein>
    <submittedName>
        <fullName evidence="1">Uncharacterized protein</fullName>
    </submittedName>
</protein>
<dbReference type="EMBL" id="JARK01001343">
    <property type="protein sequence ID" value="EYC28484.1"/>
    <property type="molecule type" value="Genomic_DNA"/>
</dbReference>
<organism evidence="1 2">
    <name type="scientific">Ancylostoma ceylanicum</name>
    <dbReference type="NCBI Taxonomy" id="53326"/>
    <lineage>
        <taxon>Eukaryota</taxon>
        <taxon>Metazoa</taxon>
        <taxon>Ecdysozoa</taxon>
        <taxon>Nematoda</taxon>
        <taxon>Chromadorea</taxon>
        <taxon>Rhabditida</taxon>
        <taxon>Rhabditina</taxon>
        <taxon>Rhabditomorpha</taxon>
        <taxon>Strongyloidea</taxon>
        <taxon>Ancylostomatidae</taxon>
        <taxon>Ancylostomatinae</taxon>
        <taxon>Ancylostoma</taxon>
    </lineage>
</organism>
<proteinExistence type="predicted"/>
<comment type="caution">
    <text evidence="1">The sequence shown here is derived from an EMBL/GenBank/DDBJ whole genome shotgun (WGS) entry which is preliminary data.</text>
</comment>
<sequence length="80" mass="8860">MSSATITPLNRCAVDSLPPIFCAPQPHFHFVSNIFYHLDAVDSVDCWAAFHFCRSMLLRTAIAVVQQQGAQQGVRIRGSL</sequence>
<reference evidence="2" key="1">
    <citation type="journal article" date="2015" name="Nat. Genet.">
        <title>The genome and transcriptome of the zoonotic hookworm Ancylostoma ceylanicum identify infection-specific gene families.</title>
        <authorList>
            <person name="Schwarz E.M."/>
            <person name="Hu Y."/>
            <person name="Antoshechkin I."/>
            <person name="Miller M.M."/>
            <person name="Sternberg P.W."/>
            <person name="Aroian R.V."/>
        </authorList>
    </citation>
    <scope>NUCLEOTIDE SEQUENCE</scope>
    <source>
        <strain evidence="2">HY135</strain>
    </source>
</reference>
<evidence type="ECO:0000313" key="2">
    <source>
        <dbReference type="Proteomes" id="UP000024635"/>
    </source>
</evidence>
<dbReference type="Proteomes" id="UP000024635">
    <property type="component" value="Unassembled WGS sequence"/>
</dbReference>
<accession>A0A016VLK9</accession>
<gene>
    <name evidence="1" type="primary">Acey_s0007.g3248</name>
    <name evidence="1" type="ORF">Y032_0007g3248</name>
</gene>
<keyword evidence="2" id="KW-1185">Reference proteome</keyword>